<dbReference type="AlphaFoldDB" id="A0A034VVK6"/>
<name>A0A034VVK6_BACDO</name>
<dbReference type="EMBL" id="GAKP01013389">
    <property type="protein sequence ID" value="JAC45563.1"/>
    <property type="molecule type" value="Transcribed_RNA"/>
</dbReference>
<protein>
    <submittedName>
        <fullName evidence="2">Uncharacterized protein</fullName>
    </submittedName>
</protein>
<reference evidence="2" key="1">
    <citation type="journal article" date="2014" name="BMC Genomics">
        <title>Characterizing the developmental transcriptome of the oriental fruit fly, Bactrocera dorsalis (Diptera: Tephritidae) through comparative genomic analysis with Drosophila melanogaster utilizing modENCODE datasets.</title>
        <authorList>
            <person name="Geib S.M."/>
            <person name="Calla B."/>
            <person name="Hall B."/>
            <person name="Hou S."/>
            <person name="Manoukis N.C."/>
        </authorList>
    </citation>
    <scope>NUCLEOTIDE SEQUENCE</scope>
    <source>
        <strain evidence="2">Punador</strain>
    </source>
</reference>
<accession>A0A034VVK6</accession>
<feature type="coiled-coil region" evidence="1">
    <location>
        <begin position="18"/>
        <end position="45"/>
    </location>
</feature>
<evidence type="ECO:0000313" key="2">
    <source>
        <dbReference type="EMBL" id="JAC45563.1"/>
    </source>
</evidence>
<sequence length="158" mass="17471">MLECDNRTKILDLKIKNADKQQQHNNQLKVARNTLQQQQDETEANTDLSDLQLNNSIINVIEQHMPIELFMETPPLTGDCSSTHSTNSMCSTGGISADAELPNNNQQTTTNAAVLALDASAATQTMTADMQEDFNATMDNDGERPLVLVIITDYDMQQ</sequence>
<organism evidence="2">
    <name type="scientific">Bactrocera dorsalis</name>
    <name type="common">Oriental fruit fly</name>
    <name type="synonym">Dacus dorsalis</name>
    <dbReference type="NCBI Taxonomy" id="27457"/>
    <lineage>
        <taxon>Eukaryota</taxon>
        <taxon>Metazoa</taxon>
        <taxon>Ecdysozoa</taxon>
        <taxon>Arthropoda</taxon>
        <taxon>Hexapoda</taxon>
        <taxon>Insecta</taxon>
        <taxon>Pterygota</taxon>
        <taxon>Neoptera</taxon>
        <taxon>Endopterygota</taxon>
        <taxon>Diptera</taxon>
        <taxon>Brachycera</taxon>
        <taxon>Muscomorpha</taxon>
        <taxon>Tephritoidea</taxon>
        <taxon>Tephritidae</taxon>
        <taxon>Bactrocera</taxon>
        <taxon>Bactrocera</taxon>
    </lineage>
</organism>
<proteinExistence type="predicted"/>
<evidence type="ECO:0000256" key="1">
    <source>
        <dbReference type="SAM" id="Coils"/>
    </source>
</evidence>
<keyword evidence="1" id="KW-0175">Coiled coil</keyword>